<dbReference type="Proteomes" id="UP000266234">
    <property type="component" value="Unassembled WGS sequence"/>
</dbReference>
<dbReference type="InterPro" id="IPR010323">
    <property type="entry name" value="DUF924"/>
</dbReference>
<keyword evidence="2" id="KW-0812">Transmembrane</keyword>
<feature type="transmembrane region" description="Helical" evidence="2">
    <location>
        <begin position="369"/>
        <end position="389"/>
    </location>
</feature>
<dbReference type="EMBL" id="PXOG01000149">
    <property type="protein sequence ID" value="RGP72347.1"/>
    <property type="molecule type" value="Genomic_DNA"/>
</dbReference>
<feature type="transmembrane region" description="Helical" evidence="2">
    <location>
        <begin position="475"/>
        <end position="496"/>
    </location>
</feature>
<comment type="caution">
    <text evidence="3">The sequence shown here is derived from an EMBL/GenBank/DDBJ whole genome shotgun (WGS) entry which is preliminary data.</text>
</comment>
<organism evidence="3 4">
    <name type="scientific">Fusarium longipes</name>
    <dbReference type="NCBI Taxonomy" id="694270"/>
    <lineage>
        <taxon>Eukaryota</taxon>
        <taxon>Fungi</taxon>
        <taxon>Dikarya</taxon>
        <taxon>Ascomycota</taxon>
        <taxon>Pezizomycotina</taxon>
        <taxon>Sordariomycetes</taxon>
        <taxon>Hypocreomycetidae</taxon>
        <taxon>Hypocreales</taxon>
        <taxon>Nectriaceae</taxon>
        <taxon>Fusarium</taxon>
    </lineage>
</organism>
<dbReference type="Gene3D" id="1.25.40.10">
    <property type="entry name" value="Tetratricopeptide repeat domain"/>
    <property type="match status" value="1"/>
</dbReference>
<feature type="transmembrane region" description="Helical" evidence="2">
    <location>
        <begin position="434"/>
        <end position="454"/>
    </location>
</feature>
<dbReference type="PANTHER" id="PTHR37919">
    <property type="entry name" value="PROTEIN CBG05606"/>
    <property type="match status" value="1"/>
</dbReference>
<feature type="transmembrane region" description="Helical" evidence="2">
    <location>
        <begin position="516"/>
        <end position="534"/>
    </location>
</feature>
<dbReference type="SUPFAM" id="SSF48452">
    <property type="entry name" value="TPR-like"/>
    <property type="match status" value="1"/>
</dbReference>
<dbReference type="OrthoDB" id="60858at2759"/>
<accession>A0A395SJS1</accession>
<dbReference type="STRING" id="694270.A0A395SJS1"/>
<protein>
    <submittedName>
        <fullName evidence="3">Uncharacterized protein</fullName>
    </submittedName>
</protein>
<sequence>MRAPIRATSSWGIKAHHRGTLTQLSTLTVVPARVYQNFFSAPRLFSLSTHKLQEQLRPEMGSQERNLDVLREYLTYEKLEALRSFWFEHLPQDADRIIAGPEYQKRWFFSDKQFDDTCVAHFSPILEAIRNAGVTSAQELLSIAQPRDSLDWLSLIILLDQIPRNSYRGDKASVCFTYFDPLAVQISLAAIAQGIPDQAPEIRWVFSHRNWFYMPLMHSEDLSAHDQAVAAFNRMNEDILSLTEGTGGANEYERRAREVVQEDPGKAKGIGEMNLKFEEKHRVIIERFGRKSTSPKKMVTTRASSRGASVGPEFAPEFHTELPTIPSTPSTRKRTIKTSSSTTTNGSAKKRRLSVEEPKKWRHTPSSATIFWLLVSLPLVAWDIGYVFGRPHTMPEGYLHWPLYIPYALYGQVDYIYGSKAFDAKNGFTAAQTALNVVESLMYIVYLFMVWRRADKPVDSKTKINKRTLSGRSGALAVVIGFSAAVMTLSKTVLYWANEYYSDFGNISHNTPFDILTLWVLPNGLWLILPTYMVRTFGKDIVDGLTIASGQAVKQRTE</sequence>
<evidence type="ECO:0000313" key="4">
    <source>
        <dbReference type="Proteomes" id="UP000266234"/>
    </source>
</evidence>
<evidence type="ECO:0000313" key="3">
    <source>
        <dbReference type="EMBL" id="RGP72347.1"/>
    </source>
</evidence>
<dbReference type="Pfam" id="PF06041">
    <property type="entry name" value="DUF924"/>
    <property type="match status" value="1"/>
</dbReference>
<reference evidence="3 4" key="1">
    <citation type="journal article" date="2018" name="PLoS Pathog.">
        <title>Evolution of structural diversity of trichothecenes, a family of toxins produced by plant pathogenic and entomopathogenic fungi.</title>
        <authorList>
            <person name="Proctor R.H."/>
            <person name="McCormick S.P."/>
            <person name="Kim H.S."/>
            <person name="Cardoza R.E."/>
            <person name="Stanley A.M."/>
            <person name="Lindo L."/>
            <person name="Kelly A."/>
            <person name="Brown D.W."/>
            <person name="Lee T."/>
            <person name="Vaughan M.M."/>
            <person name="Alexander N.J."/>
            <person name="Busman M."/>
            <person name="Gutierrez S."/>
        </authorList>
    </citation>
    <scope>NUCLEOTIDE SEQUENCE [LARGE SCALE GENOMIC DNA]</scope>
    <source>
        <strain evidence="3 4">NRRL 20695</strain>
    </source>
</reference>
<proteinExistence type="predicted"/>
<feature type="region of interest" description="Disordered" evidence="1">
    <location>
        <begin position="318"/>
        <end position="360"/>
    </location>
</feature>
<name>A0A395SJS1_9HYPO</name>
<gene>
    <name evidence="3" type="ORF">FLONG3_6831</name>
</gene>
<dbReference type="PANTHER" id="PTHR37919:SF2">
    <property type="entry name" value="EXPERA DOMAIN-CONTAINING PROTEIN"/>
    <property type="match status" value="1"/>
</dbReference>
<evidence type="ECO:0000256" key="2">
    <source>
        <dbReference type="SAM" id="Phobius"/>
    </source>
</evidence>
<dbReference type="InterPro" id="IPR011990">
    <property type="entry name" value="TPR-like_helical_dom_sf"/>
</dbReference>
<keyword evidence="2" id="KW-0472">Membrane</keyword>
<dbReference type="AlphaFoldDB" id="A0A395SJS1"/>
<dbReference type="Gene3D" id="1.20.58.320">
    <property type="entry name" value="TPR-like"/>
    <property type="match status" value="1"/>
</dbReference>
<keyword evidence="2" id="KW-1133">Transmembrane helix</keyword>
<keyword evidence="4" id="KW-1185">Reference proteome</keyword>
<feature type="region of interest" description="Disordered" evidence="1">
    <location>
        <begin position="294"/>
        <end position="313"/>
    </location>
</feature>
<evidence type="ECO:0000256" key="1">
    <source>
        <dbReference type="SAM" id="MobiDB-lite"/>
    </source>
</evidence>